<reference evidence="2 3" key="1">
    <citation type="submission" date="2019-02" db="EMBL/GenBank/DDBJ databases">
        <title>Aquabacterium sp. strain KMB7.</title>
        <authorList>
            <person name="Chen W.-M."/>
        </authorList>
    </citation>
    <scope>NUCLEOTIDE SEQUENCE [LARGE SCALE GENOMIC DNA]</scope>
    <source>
        <strain evidence="2 3">KMB7</strain>
    </source>
</reference>
<evidence type="ECO:0000313" key="3">
    <source>
        <dbReference type="Proteomes" id="UP000292120"/>
    </source>
</evidence>
<dbReference type="GO" id="GO:0016872">
    <property type="term" value="F:intramolecular lyase activity"/>
    <property type="evidence" value="ECO:0007669"/>
    <property type="project" value="InterPro"/>
</dbReference>
<name>A0A4Q9H1W3_9BURK</name>
<dbReference type="Proteomes" id="UP000292120">
    <property type="component" value="Unassembled WGS sequence"/>
</dbReference>
<gene>
    <name evidence="2" type="ORF">EYS42_10140</name>
</gene>
<accession>A0A4Q9H1W3</accession>
<dbReference type="EMBL" id="SIXI01000004">
    <property type="protein sequence ID" value="TBO30459.1"/>
    <property type="molecule type" value="Genomic_DNA"/>
</dbReference>
<dbReference type="SUPFAM" id="SSF54626">
    <property type="entry name" value="Chalcone isomerase"/>
    <property type="match status" value="1"/>
</dbReference>
<feature type="domain" description="Chalcone isomerase" evidence="1">
    <location>
        <begin position="18"/>
        <end position="179"/>
    </location>
</feature>
<dbReference type="OrthoDB" id="9795336at2"/>
<proteinExistence type="predicted"/>
<dbReference type="InterPro" id="IPR016087">
    <property type="entry name" value="Chalcone_isomerase"/>
</dbReference>
<dbReference type="InterPro" id="IPR036298">
    <property type="entry name" value="Chalcone_isomerase_sf"/>
</dbReference>
<comment type="caution">
    <text evidence="2">The sequence shown here is derived from an EMBL/GenBank/DDBJ whole genome shotgun (WGS) entry which is preliminary data.</text>
</comment>
<sequence length="193" mass="21225">MAITPWLLAPTAGKATSTPFPRTLEAGETPLRLNGFGTRYRFTFKVYDLALYTPRKVGSVAELLALPGPKRLEFIARRELSGTELGRLFLKGMAENASADQMNRHTPATGRLIQVFSGKPKLMPGDDFSMVFEPGKGTTFFIEGKAQGAPVGNDEFFTMILRIWFGDAPVDRLLRDALLDRSRAATDPTLATD</sequence>
<dbReference type="AlphaFoldDB" id="A0A4Q9H1W3"/>
<keyword evidence="3" id="KW-1185">Reference proteome</keyword>
<dbReference type="InterPro" id="IPR016088">
    <property type="entry name" value="Chalcone_isomerase_3-sand"/>
</dbReference>
<evidence type="ECO:0000313" key="2">
    <source>
        <dbReference type="EMBL" id="TBO30459.1"/>
    </source>
</evidence>
<organism evidence="2 3">
    <name type="scientific">Aquabacterium lacunae</name>
    <dbReference type="NCBI Taxonomy" id="2528630"/>
    <lineage>
        <taxon>Bacteria</taxon>
        <taxon>Pseudomonadati</taxon>
        <taxon>Pseudomonadota</taxon>
        <taxon>Betaproteobacteria</taxon>
        <taxon>Burkholderiales</taxon>
        <taxon>Aquabacterium</taxon>
    </lineage>
</organism>
<dbReference type="Pfam" id="PF16036">
    <property type="entry name" value="Chalcone_3"/>
    <property type="match status" value="1"/>
</dbReference>
<protein>
    <recommendedName>
        <fullName evidence="1">Chalcone isomerase domain-containing protein</fullName>
    </recommendedName>
</protein>
<evidence type="ECO:0000259" key="1">
    <source>
        <dbReference type="Pfam" id="PF16036"/>
    </source>
</evidence>
<dbReference type="Gene3D" id="3.50.70.10">
    <property type="match status" value="1"/>
</dbReference>